<dbReference type="AlphaFoldDB" id="A0A4D4M671"/>
<dbReference type="GeneID" id="91294723"/>
<organism evidence="2 5">
    <name type="scientific">Streptomyces avermitilis</name>
    <dbReference type="NCBI Taxonomy" id="33903"/>
    <lineage>
        <taxon>Bacteria</taxon>
        <taxon>Bacillati</taxon>
        <taxon>Actinomycetota</taxon>
        <taxon>Actinomycetes</taxon>
        <taxon>Kitasatosporales</taxon>
        <taxon>Streptomycetaceae</taxon>
        <taxon>Streptomyces</taxon>
    </lineage>
</organism>
<proteinExistence type="predicted"/>
<name>A0A4D4M671_STRAX</name>
<evidence type="ECO:0000313" key="5">
    <source>
        <dbReference type="Proteomes" id="UP000302139"/>
    </source>
</evidence>
<protein>
    <submittedName>
        <fullName evidence="2">Uncharacterized protein</fullName>
    </submittedName>
</protein>
<dbReference type="Proteomes" id="UP000299211">
    <property type="component" value="Unassembled WGS sequence"/>
</dbReference>
<dbReference type="RefSeq" id="WP_154696743.1">
    <property type="nucleotide sequence ID" value="NZ_BJHZ01000001.1"/>
</dbReference>
<reference evidence="3 4" key="1">
    <citation type="submission" date="2019-04" db="EMBL/GenBank/DDBJ databases">
        <title>Draft genome sequences of Streptomyces avermitilis ATCC 31267.</title>
        <authorList>
            <person name="Komaki H."/>
            <person name="Tamura T."/>
            <person name="Hosoyama A."/>
        </authorList>
    </citation>
    <scope>NUCLEOTIDE SEQUENCE [LARGE SCALE GENOMIC DNA]</scope>
    <source>
        <strain evidence="3 4">ATCC 31267</strain>
    </source>
</reference>
<reference evidence="2 5" key="2">
    <citation type="submission" date="2019-04" db="EMBL/GenBank/DDBJ databases">
        <title>Draft genome sequences of Streptomyces avermitilis NBRC 14893.</title>
        <authorList>
            <person name="Komaki H."/>
            <person name="Tamura T."/>
            <person name="Hosoyama A."/>
        </authorList>
    </citation>
    <scope>NUCLEOTIDE SEQUENCE [LARGE SCALE GENOMIC DNA]</scope>
    <source>
        <strain evidence="2 5">NBRC 14893</strain>
    </source>
</reference>
<evidence type="ECO:0000313" key="4">
    <source>
        <dbReference type="Proteomes" id="UP000299211"/>
    </source>
</evidence>
<evidence type="ECO:0000313" key="2">
    <source>
        <dbReference type="EMBL" id="GDY67441.1"/>
    </source>
</evidence>
<evidence type="ECO:0000313" key="3">
    <source>
        <dbReference type="EMBL" id="GDY72263.1"/>
    </source>
</evidence>
<dbReference type="Proteomes" id="UP000302139">
    <property type="component" value="Unassembled WGS sequence"/>
</dbReference>
<comment type="caution">
    <text evidence="2">The sequence shown here is derived from an EMBL/GenBank/DDBJ whole genome shotgun (WGS) entry which is preliminary data.</text>
</comment>
<sequence>MVVADGFGCATRTDPRADPRTDRLTGGQGVRAVSLAELLAPAADQ</sequence>
<feature type="compositionally biased region" description="Basic and acidic residues" evidence="1">
    <location>
        <begin position="13"/>
        <end position="23"/>
    </location>
</feature>
<dbReference type="EMBL" id="BJHY01000001">
    <property type="protein sequence ID" value="GDY72263.1"/>
    <property type="molecule type" value="Genomic_DNA"/>
</dbReference>
<feature type="region of interest" description="Disordered" evidence="1">
    <location>
        <begin position="1"/>
        <end position="26"/>
    </location>
</feature>
<accession>A0A4D4M671</accession>
<gene>
    <name evidence="2" type="ORF">SAV14893_068340</name>
    <name evidence="3" type="ORF">SAV31267_017480</name>
</gene>
<dbReference type="EMBL" id="BJHX01000001">
    <property type="protein sequence ID" value="GDY67441.1"/>
    <property type="molecule type" value="Genomic_DNA"/>
</dbReference>
<evidence type="ECO:0000256" key="1">
    <source>
        <dbReference type="SAM" id="MobiDB-lite"/>
    </source>
</evidence>